<name>A0A8H7GV46_9ASCO</name>
<evidence type="ECO:0000256" key="3">
    <source>
        <dbReference type="PROSITE-ProRule" id="PRU00176"/>
    </source>
</evidence>
<sequence length="226" mass="25660">MEPEAQMQSSTTLYVNNINEKIAINKIKYVLTKLFQRYGTVVGVHTPKNLKMKGQAFVTYKEPKSCEKAMLKLEGRPVFKKPIHIAYAQQPSDEERGLKGDSEGISQRKTAKKARILAEEEEKERIQQNAKSLLMSTQLLKAQAKQWRLLPPNSVLLLQNVDDSMLEAAFMESKFNVFAGFQKIRLIKFRKLAFVDFDLEAAATACVEKIDHDQFGASSLLSYAKK</sequence>
<dbReference type="Pfam" id="PF00076">
    <property type="entry name" value="RRM_1"/>
    <property type="match status" value="1"/>
</dbReference>
<dbReference type="Proteomes" id="UP000649328">
    <property type="component" value="Unassembled WGS sequence"/>
</dbReference>
<comment type="caution">
    <text evidence="6">The sequence shown here is derived from an EMBL/GenBank/DDBJ whole genome shotgun (WGS) entry which is preliminary data.</text>
</comment>
<evidence type="ECO:0000313" key="6">
    <source>
        <dbReference type="EMBL" id="KAF8002288.1"/>
    </source>
</evidence>
<evidence type="ECO:0000259" key="5">
    <source>
        <dbReference type="PROSITE" id="PS50102"/>
    </source>
</evidence>
<reference evidence="6" key="1">
    <citation type="submission" date="2020-10" db="EMBL/GenBank/DDBJ databases">
        <title>The Whole-Genome Sequence of Metschnikowia persimmonesis, a Novel Endophytic Yeast Species Isolated from Medicinal Plant Diospyros kaki Thumb.</title>
        <authorList>
            <person name="Rahmat E."/>
            <person name="Kang Y."/>
        </authorList>
    </citation>
    <scope>NUCLEOTIDE SEQUENCE</scope>
    <source>
        <strain evidence="6">KIOM G15050</strain>
    </source>
</reference>
<dbReference type="Gene3D" id="3.30.70.330">
    <property type="match status" value="2"/>
</dbReference>
<evidence type="ECO:0000256" key="1">
    <source>
        <dbReference type="ARBA" id="ARBA00022737"/>
    </source>
</evidence>
<dbReference type="PANTHER" id="PTHR24012">
    <property type="entry name" value="RNA BINDING PROTEIN"/>
    <property type="match status" value="1"/>
</dbReference>
<evidence type="ECO:0000313" key="7">
    <source>
        <dbReference type="Proteomes" id="UP000649328"/>
    </source>
</evidence>
<feature type="compositionally biased region" description="Basic and acidic residues" evidence="4">
    <location>
        <begin position="93"/>
        <end position="102"/>
    </location>
</feature>
<gene>
    <name evidence="6" type="ORF">HF325_003253</name>
</gene>
<dbReference type="PROSITE" id="PS50102">
    <property type="entry name" value="RRM"/>
    <property type="match status" value="1"/>
</dbReference>
<dbReference type="EMBL" id="JACBPP010000004">
    <property type="protein sequence ID" value="KAF8002288.1"/>
    <property type="molecule type" value="Genomic_DNA"/>
</dbReference>
<protein>
    <recommendedName>
        <fullName evidence="5">RRM domain-containing protein</fullName>
    </recommendedName>
</protein>
<dbReference type="InterPro" id="IPR012677">
    <property type="entry name" value="Nucleotide-bd_a/b_plait_sf"/>
</dbReference>
<organism evidence="6 7">
    <name type="scientific">Metschnikowia pulcherrima</name>
    <dbReference type="NCBI Taxonomy" id="27326"/>
    <lineage>
        <taxon>Eukaryota</taxon>
        <taxon>Fungi</taxon>
        <taxon>Dikarya</taxon>
        <taxon>Ascomycota</taxon>
        <taxon>Saccharomycotina</taxon>
        <taxon>Pichiomycetes</taxon>
        <taxon>Metschnikowiaceae</taxon>
        <taxon>Metschnikowia</taxon>
    </lineage>
</organism>
<dbReference type="SUPFAM" id="SSF54928">
    <property type="entry name" value="RNA-binding domain, RBD"/>
    <property type="match status" value="2"/>
</dbReference>
<dbReference type="InterPro" id="IPR000504">
    <property type="entry name" value="RRM_dom"/>
</dbReference>
<evidence type="ECO:0000256" key="4">
    <source>
        <dbReference type="SAM" id="MobiDB-lite"/>
    </source>
</evidence>
<keyword evidence="2 3" id="KW-0694">RNA-binding</keyword>
<feature type="region of interest" description="Disordered" evidence="4">
    <location>
        <begin position="90"/>
        <end position="111"/>
    </location>
</feature>
<dbReference type="OrthoDB" id="266020at2759"/>
<dbReference type="AlphaFoldDB" id="A0A8H7GV46"/>
<dbReference type="SMART" id="SM00360">
    <property type="entry name" value="RRM"/>
    <property type="match status" value="2"/>
</dbReference>
<evidence type="ECO:0000256" key="2">
    <source>
        <dbReference type="ARBA" id="ARBA00022884"/>
    </source>
</evidence>
<feature type="domain" description="RRM" evidence="5">
    <location>
        <begin position="11"/>
        <end position="90"/>
    </location>
</feature>
<keyword evidence="1" id="KW-0677">Repeat</keyword>
<keyword evidence="7" id="KW-1185">Reference proteome</keyword>
<dbReference type="GO" id="GO:0003723">
    <property type="term" value="F:RNA binding"/>
    <property type="evidence" value="ECO:0007669"/>
    <property type="project" value="UniProtKB-UniRule"/>
</dbReference>
<accession>A0A8H7GV46</accession>
<proteinExistence type="predicted"/>
<dbReference type="InterPro" id="IPR035979">
    <property type="entry name" value="RBD_domain_sf"/>
</dbReference>